<evidence type="ECO:0000313" key="2">
    <source>
        <dbReference type="Proteomes" id="UP000305948"/>
    </source>
</evidence>
<dbReference type="Proteomes" id="UP000305948">
    <property type="component" value="Unassembled WGS sequence"/>
</dbReference>
<gene>
    <name evidence="1" type="ORF">OE88DRAFT_1650397</name>
</gene>
<protein>
    <submittedName>
        <fullName evidence="1">Uncharacterized protein</fullName>
    </submittedName>
</protein>
<sequence>MECPGMIKDHITSPWGSPALARIIFDTDLPPESTAHRPAISSCFLPRHLGFLIVTYVDDVDAG</sequence>
<reference evidence="1 2" key="1">
    <citation type="journal article" date="2019" name="Nat. Ecol. Evol.">
        <title>Megaphylogeny resolves global patterns of mushroom evolution.</title>
        <authorList>
            <person name="Varga T."/>
            <person name="Krizsan K."/>
            <person name="Foldi C."/>
            <person name="Dima B."/>
            <person name="Sanchez-Garcia M."/>
            <person name="Sanchez-Ramirez S."/>
            <person name="Szollosi G.J."/>
            <person name="Szarkandi J.G."/>
            <person name="Papp V."/>
            <person name="Albert L."/>
            <person name="Andreopoulos W."/>
            <person name="Angelini C."/>
            <person name="Antonin V."/>
            <person name="Barry K.W."/>
            <person name="Bougher N.L."/>
            <person name="Buchanan P."/>
            <person name="Buyck B."/>
            <person name="Bense V."/>
            <person name="Catcheside P."/>
            <person name="Chovatia M."/>
            <person name="Cooper J."/>
            <person name="Damon W."/>
            <person name="Desjardin D."/>
            <person name="Finy P."/>
            <person name="Geml J."/>
            <person name="Haridas S."/>
            <person name="Hughes K."/>
            <person name="Justo A."/>
            <person name="Karasinski D."/>
            <person name="Kautmanova I."/>
            <person name="Kiss B."/>
            <person name="Kocsube S."/>
            <person name="Kotiranta H."/>
            <person name="LaButti K.M."/>
            <person name="Lechner B.E."/>
            <person name="Liimatainen K."/>
            <person name="Lipzen A."/>
            <person name="Lukacs Z."/>
            <person name="Mihaltcheva S."/>
            <person name="Morgado L.N."/>
            <person name="Niskanen T."/>
            <person name="Noordeloos M.E."/>
            <person name="Ohm R.A."/>
            <person name="Ortiz-Santana B."/>
            <person name="Ovrebo C."/>
            <person name="Racz N."/>
            <person name="Riley R."/>
            <person name="Savchenko A."/>
            <person name="Shiryaev A."/>
            <person name="Soop K."/>
            <person name="Spirin V."/>
            <person name="Szebenyi C."/>
            <person name="Tomsovsky M."/>
            <person name="Tulloss R.E."/>
            <person name="Uehling J."/>
            <person name="Grigoriev I.V."/>
            <person name="Vagvolgyi C."/>
            <person name="Papp T."/>
            <person name="Martin F.M."/>
            <person name="Miettinen O."/>
            <person name="Hibbett D.S."/>
            <person name="Nagy L.G."/>
        </authorList>
    </citation>
    <scope>NUCLEOTIDE SEQUENCE [LARGE SCALE GENOMIC DNA]</scope>
    <source>
        <strain evidence="1 2">OMC1185</strain>
    </source>
</reference>
<evidence type="ECO:0000313" key="1">
    <source>
        <dbReference type="EMBL" id="TFK56898.1"/>
    </source>
</evidence>
<proteinExistence type="predicted"/>
<accession>A0A5C3NL74</accession>
<dbReference type="AlphaFoldDB" id="A0A5C3NL74"/>
<dbReference type="EMBL" id="ML213503">
    <property type="protein sequence ID" value="TFK56898.1"/>
    <property type="molecule type" value="Genomic_DNA"/>
</dbReference>
<keyword evidence="2" id="KW-1185">Reference proteome</keyword>
<organism evidence="1 2">
    <name type="scientific">Heliocybe sulcata</name>
    <dbReference type="NCBI Taxonomy" id="5364"/>
    <lineage>
        <taxon>Eukaryota</taxon>
        <taxon>Fungi</taxon>
        <taxon>Dikarya</taxon>
        <taxon>Basidiomycota</taxon>
        <taxon>Agaricomycotina</taxon>
        <taxon>Agaricomycetes</taxon>
        <taxon>Gloeophyllales</taxon>
        <taxon>Gloeophyllaceae</taxon>
        <taxon>Heliocybe</taxon>
    </lineage>
</organism>
<name>A0A5C3NL74_9AGAM</name>